<feature type="chain" id="PRO_5025548429" evidence="1">
    <location>
        <begin position="26"/>
        <end position="435"/>
    </location>
</feature>
<protein>
    <submittedName>
        <fullName evidence="2">Uncharacterized protein</fullName>
    </submittedName>
</protein>
<evidence type="ECO:0000313" key="2">
    <source>
        <dbReference type="EMBL" id="KAE8928319.1"/>
    </source>
</evidence>
<keyword evidence="1" id="KW-0732">Signal</keyword>
<organism evidence="2 3">
    <name type="scientific">Phytophthora fragariae</name>
    <dbReference type="NCBI Taxonomy" id="53985"/>
    <lineage>
        <taxon>Eukaryota</taxon>
        <taxon>Sar</taxon>
        <taxon>Stramenopiles</taxon>
        <taxon>Oomycota</taxon>
        <taxon>Peronosporomycetes</taxon>
        <taxon>Peronosporales</taxon>
        <taxon>Peronosporaceae</taxon>
        <taxon>Phytophthora</taxon>
    </lineage>
</organism>
<proteinExistence type="predicted"/>
<dbReference type="Proteomes" id="UP000429523">
    <property type="component" value="Unassembled WGS sequence"/>
</dbReference>
<dbReference type="AlphaFoldDB" id="A0A6A3E363"/>
<gene>
    <name evidence="2" type="ORF">PF009_g21540</name>
</gene>
<dbReference type="EMBL" id="QXGF01001701">
    <property type="protein sequence ID" value="KAE8928319.1"/>
    <property type="molecule type" value="Genomic_DNA"/>
</dbReference>
<name>A0A6A3E363_9STRA</name>
<reference evidence="2 3" key="1">
    <citation type="submission" date="2018-08" db="EMBL/GenBank/DDBJ databases">
        <title>Genomic investigation of the strawberry pathogen Phytophthora fragariae indicates pathogenicity is determined by transcriptional variation in three key races.</title>
        <authorList>
            <person name="Adams T.M."/>
            <person name="Armitage A.D."/>
            <person name="Sobczyk M.K."/>
            <person name="Bates H.J."/>
            <person name="Dunwell J.M."/>
            <person name="Nellist C.F."/>
            <person name="Harrison R.J."/>
        </authorList>
    </citation>
    <scope>NUCLEOTIDE SEQUENCE [LARGE SCALE GENOMIC DNA]</scope>
    <source>
        <strain evidence="2 3">NOV-9</strain>
    </source>
</reference>
<feature type="signal peptide" evidence="1">
    <location>
        <begin position="1"/>
        <end position="25"/>
    </location>
</feature>
<sequence>MRLYASRFRALVALLLAISSHRAAGSTTCKTLLDSDSTLANSLASWTETDLSPIDFPTVFKEIDTALPWLSKCAAAIDPKAIYTSLVSSSTVKKCLTTIENVNDDLSTAEGWASFCPVLEDSIVPCAKAVMTDTVMDALNSVDGCCDDFLSEVKTLFGDSLDEMVIKLAQLSVNVECSERTYTNLEGVSTKEMCGYSAYKSFTFIDSKEVATSVLQNMLQIPNEHMCAAFAGKEFTTTNDTTATIGFGTNGVDSMGICVEPIDSLMQYLGSWKIFSETLDVDGTSVSLSELFSSGKSIRGDLLFKYATSEKGLPRMGLRATDAVIVALGGISSEDGESNTFIEDWFVENLNNASSYGKGVQVHIPNNGGCTFSDQSITLPYGDISTSASSSGSNTTATTTTTTTASSGTSAASAVKVTTVMTFGAALLTSMVTLL</sequence>
<evidence type="ECO:0000313" key="3">
    <source>
        <dbReference type="Proteomes" id="UP000429523"/>
    </source>
</evidence>
<comment type="caution">
    <text evidence="2">The sequence shown here is derived from an EMBL/GenBank/DDBJ whole genome shotgun (WGS) entry which is preliminary data.</text>
</comment>
<evidence type="ECO:0000256" key="1">
    <source>
        <dbReference type="SAM" id="SignalP"/>
    </source>
</evidence>
<accession>A0A6A3E363</accession>